<dbReference type="Pfam" id="PF01925">
    <property type="entry name" value="TauE"/>
    <property type="match status" value="1"/>
</dbReference>
<feature type="transmembrane region" description="Helical" evidence="6">
    <location>
        <begin position="141"/>
        <end position="170"/>
    </location>
</feature>
<evidence type="ECO:0000256" key="6">
    <source>
        <dbReference type="RuleBase" id="RU363041"/>
    </source>
</evidence>
<dbReference type="AlphaFoldDB" id="A0A5Q6RJS6"/>
<gene>
    <name evidence="7" type="ORF">FE697_020820</name>
</gene>
<sequence length="253" mass="25498">MTADLALLVVAGVAAGLFGSMAGLASIASYPALLAVGLDPLEANVTNTVALFGLTVGSIVGSRPELRGQGRRVAGLAALSAVGGLLGAALLLSAPASTFERVVPGLVALGAVLILARDQIVAWTDRRRARSTRRARSWSPGWVVVLLLVGVYGGYFGAGVGVIALAVLAVRYRDRLAVVNATKNVYTGAANGVAALAYVILAPVDWPAVLALGLGATVGGVIGPALVRITPERPLRYAIGVAGLALAVHLALG</sequence>
<dbReference type="InterPro" id="IPR051598">
    <property type="entry name" value="TSUP/Inactive_protease-like"/>
</dbReference>
<organism evidence="7 8">
    <name type="scientific">Mumia zhuanghuii</name>
    <dbReference type="NCBI Taxonomy" id="2585211"/>
    <lineage>
        <taxon>Bacteria</taxon>
        <taxon>Bacillati</taxon>
        <taxon>Actinomycetota</taxon>
        <taxon>Actinomycetes</taxon>
        <taxon>Propionibacteriales</taxon>
        <taxon>Nocardioidaceae</taxon>
        <taxon>Mumia</taxon>
    </lineage>
</organism>
<dbReference type="OrthoDB" id="3782574at2"/>
<evidence type="ECO:0000313" key="7">
    <source>
        <dbReference type="EMBL" id="KAA1418272.1"/>
    </source>
</evidence>
<evidence type="ECO:0000313" key="8">
    <source>
        <dbReference type="Proteomes" id="UP000307768"/>
    </source>
</evidence>
<dbReference type="Proteomes" id="UP000307768">
    <property type="component" value="Unassembled WGS sequence"/>
</dbReference>
<dbReference type="InterPro" id="IPR002781">
    <property type="entry name" value="TM_pro_TauE-like"/>
</dbReference>
<dbReference type="EMBL" id="VDFQ02000007">
    <property type="protein sequence ID" value="KAA1418272.1"/>
    <property type="molecule type" value="Genomic_DNA"/>
</dbReference>
<feature type="transmembrane region" description="Helical" evidence="6">
    <location>
        <begin position="206"/>
        <end position="227"/>
    </location>
</feature>
<keyword evidence="6" id="KW-1003">Cell membrane</keyword>
<feature type="transmembrane region" description="Helical" evidence="6">
    <location>
        <begin position="43"/>
        <end position="61"/>
    </location>
</feature>
<comment type="subcellular location">
    <subcellularLocation>
        <location evidence="6">Cell membrane</location>
        <topology evidence="6">Multi-pass membrane protein</topology>
    </subcellularLocation>
    <subcellularLocation>
        <location evidence="1">Membrane</location>
        <topology evidence="1">Multi-pass membrane protein</topology>
    </subcellularLocation>
</comment>
<keyword evidence="3 6" id="KW-0812">Transmembrane</keyword>
<evidence type="ECO:0000256" key="1">
    <source>
        <dbReference type="ARBA" id="ARBA00004141"/>
    </source>
</evidence>
<evidence type="ECO:0000256" key="4">
    <source>
        <dbReference type="ARBA" id="ARBA00022989"/>
    </source>
</evidence>
<proteinExistence type="inferred from homology"/>
<feature type="transmembrane region" description="Helical" evidence="6">
    <location>
        <begin position="234"/>
        <end position="252"/>
    </location>
</feature>
<dbReference type="PANTHER" id="PTHR43701:SF2">
    <property type="entry name" value="MEMBRANE TRANSPORTER PROTEIN YJNA-RELATED"/>
    <property type="match status" value="1"/>
</dbReference>
<comment type="caution">
    <text evidence="7">The sequence shown here is derived from an EMBL/GenBank/DDBJ whole genome shotgun (WGS) entry which is preliminary data.</text>
</comment>
<name>A0A5Q6RJS6_9ACTN</name>
<keyword evidence="4 6" id="KW-1133">Transmembrane helix</keyword>
<dbReference type="PANTHER" id="PTHR43701">
    <property type="entry name" value="MEMBRANE TRANSPORTER PROTEIN MJ0441-RELATED"/>
    <property type="match status" value="1"/>
</dbReference>
<evidence type="ECO:0000256" key="5">
    <source>
        <dbReference type="ARBA" id="ARBA00023136"/>
    </source>
</evidence>
<reference evidence="7 8" key="1">
    <citation type="submission" date="2019-09" db="EMBL/GenBank/DDBJ databases">
        <title>Mumia zhuanghuii sp. nov. isolated from the intestinal contents of plateau pika (Ochotona curzoniae) in the Qinghai-Tibet plateau of China.</title>
        <authorList>
            <person name="Tian Z."/>
        </authorList>
    </citation>
    <scope>NUCLEOTIDE SEQUENCE [LARGE SCALE GENOMIC DNA]</scope>
    <source>
        <strain evidence="8">350</strain>
    </source>
</reference>
<keyword evidence="5 6" id="KW-0472">Membrane</keyword>
<feature type="transmembrane region" description="Helical" evidence="6">
    <location>
        <begin position="102"/>
        <end position="120"/>
    </location>
</feature>
<comment type="similarity">
    <text evidence="2 6">Belongs to the 4-toluene sulfonate uptake permease (TSUP) (TC 2.A.102) family.</text>
</comment>
<accession>A0A5Q6RJS6</accession>
<feature type="transmembrane region" description="Helical" evidence="6">
    <location>
        <begin position="73"/>
        <end position="96"/>
    </location>
</feature>
<dbReference type="RefSeq" id="WP_149771561.1">
    <property type="nucleotide sequence ID" value="NZ_VDFQ02000007.1"/>
</dbReference>
<evidence type="ECO:0000256" key="3">
    <source>
        <dbReference type="ARBA" id="ARBA00022692"/>
    </source>
</evidence>
<dbReference type="GO" id="GO:0005886">
    <property type="term" value="C:plasma membrane"/>
    <property type="evidence" value="ECO:0007669"/>
    <property type="project" value="UniProtKB-SubCell"/>
</dbReference>
<evidence type="ECO:0000256" key="2">
    <source>
        <dbReference type="ARBA" id="ARBA00009142"/>
    </source>
</evidence>
<protein>
    <recommendedName>
        <fullName evidence="6">Probable membrane transporter protein</fullName>
    </recommendedName>
</protein>